<keyword evidence="1" id="KW-0472">Membrane</keyword>
<reference evidence="2 3" key="1">
    <citation type="submission" date="2016-11" db="EMBL/GenBank/DDBJ databases">
        <authorList>
            <person name="Jaros S."/>
            <person name="Januszkiewicz K."/>
            <person name="Wedrychowicz H."/>
        </authorList>
    </citation>
    <scope>NUCLEOTIDE SEQUENCE [LARGE SCALE GENOMIC DNA]</scope>
    <source>
        <strain evidence="2 3">DSM 21986</strain>
    </source>
</reference>
<feature type="transmembrane region" description="Helical" evidence="1">
    <location>
        <begin position="71"/>
        <end position="91"/>
    </location>
</feature>
<evidence type="ECO:0000313" key="3">
    <source>
        <dbReference type="Proteomes" id="UP000184041"/>
    </source>
</evidence>
<proteinExistence type="predicted"/>
<dbReference type="OrthoDB" id="513552at2"/>
<name>A0A1M5GD72_9BACT</name>
<dbReference type="AlphaFoldDB" id="A0A1M5GD72"/>
<protein>
    <recommendedName>
        <fullName evidence="4">DUF4112 domain-containing protein</fullName>
    </recommendedName>
</protein>
<dbReference type="EMBL" id="FQUS01000017">
    <property type="protein sequence ID" value="SHG01451.1"/>
    <property type="molecule type" value="Genomic_DNA"/>
</dbReference>
<feature type="transmembrane region" description="Helical" evidence="1">
    <location>
        <begin position="124"/>
        <end position="155"/>
    </location>
</feature>
<dbReference type="Pfam" id="PF13430">
    <property type="entry name" value="DUF4112"/>
    <property type="match status" value="1"/>
</dbReference>
<dbReference type="InterPro" id="IPR025187">
    <property type="entry name" value="DUF4112"/>
</dbReference>
<evidence type="ECO:0000256" key="1">
    <source>
        <dbReference type="SAM" id="Phobius"/>
    </source>
</evidence>
<dbReference type="PANTHER" id="PTHR35519">
    <property type="entry name" value="MEMBRANE PROTEINS"/>
    <property type="match status" value="1"/>
</dbReference>
<dbReference type="RefSeq" id="WP_073066115.1">
    <property type="nucleotide sequence ID" value="NZ_FQUS01000017.1"/>
</dbReference>
<sequence length="156" mass="17139">MAQNTQRSQSPHARKLAEWLDSRFTIPGTNIRFGLDPIISLIPGAGDWIAGMISTYFIVMGVNARLAPPVLLRMGFNILLDVVIGAIPLLGDLFDVGWKANNRNAELLEEYRQDAAATERHSRWMLWAVAIGVIGTIIALLVLIGWLIAAVFGAIF</sequence>
<dbReference type="Proteomes" id="UP000184041">
    <property type="component" value="Unassembled WGS sequence"/>
</dbReference>
<dbReference type="PANTHER" id="PTHR35519:SF2">
    <property type="entry name" value="PH DOMAIN PROTEIN"/>
    <property type="match status" value="1"/>
</dbReference>
<gene>
    <name evidence="2" type="ORF">SAMN05443144_1176</name>
</gene>
<evidence type="ECO:0000313" key="2">
    <source>
        <dbReference type="EMBL" id="SHG01451.1"/>
    </source>
</evidence>
<keyword evidence="1" id="KW-0812">Transmembrane</keyword>
<organism evidence="2 3">
    <name type="scientific">Fodinibius roseus</name>
    <dbReference type="NCBI Taxonomy" id="1194090"/>
    <lineage>
        <taxon>Bacteria</taxon>
        <taxon>Pseudomonadati</taxon>
        <taxon>Balneolota</taxon>
        <taxon>Balneolia</taxon>
        <taxon>Balneolales</taxon>
        <taxon>Balneolaceae</taxon>
        <taxon>Fodinibius</taxon>
    </lineage>
</organism>
<keyword evidence="1" id="KW-1133">Transmembrane helix</keyword>
<dbReference type="STRING" id="1194090.SAMN05443144_1176"/>
<keyword evidence="3" id="KW-1185">Reference proteome</keyword>
<evidence type="ECO:0008006" key="4">
    <source>
        <dbReference type="Google" id="ProtNLM"/>
    </source>
</evidence>
<feature type="transmembrane region" description="Helical" evidence="1">
    <location>
        <begin position="38"/>
        <end position="59"/>
    </location>
</feature>
<accession>A0A1M5GD72</accession>